<dbReference type="EMBL" id="LZKJ01000045">
    <property type="protein sequence ID" value="OBI51008.1"/>
    <property type="molecule type" value="Genomic_DNA"/>
</dbReference>
<dbReference type="Proteomes" id="UP000093592">
    <property type="component" value="Unassembled WGS sequence"/>
</dbReference>
<dbReference type="InterPro" id="IPR003870">
    <property type="entry name" value="DUF222"/>
</dbReference>
<feature type="region of interest" description="Disordered" evidence="1">
    <location>
        <begin position="301"/>
        <end position="320"/>
    </location>
</feature>
<dbReference type="Pfam" id="PF02720">
    <property type="entry name" value="DUF222"/>
    <property type="match status" value="2"/>
</dbReference>
<dbReference type="OrthoDB" id="5242272at2"/>
<dbReference type="CDD" id="cd00085">
    <property type="entry name" value="HNHc"/>
    <property type="match status" value="1"/>
</dbReference>
<evidence type="ECO:0000313" key="4">
    <source>
        <dbReference type="Proteomes" id="UP000093592"/>
    </source>
</evidence>
<organism evidence="3 4">
    <name type="scientific">Mycobacterium kyorinense</name>
    <dbReference type="NCBI Taxonomy" id="487514"/>
    <lineage>
        <taxon>Bacteria</taxon>
        <taxon>Bacillati</taxon>
        <taxon>Actinomycetota</taxon>
        <taxon>Actinomycetes</taxon>
        <taxon>Mycobacteriales</taxon>
        <taxon>Mycobacteriaceae</taxon>
        <taxon>Mycobacterium</taxon>
    </lineage>
</organism>
<feature type="domain" description="HNH nuclease" evidence="2">
    <location>
        <begin position="365"/>
        <end position="416"/>
    </location>
</feature>
<evidence type="ECO:0000313" key="3">
    <source>
        <dbReference type="EMBL" id="OBI51008.1"/>
    </source>
</evidence>
<evidence type="ECO:0000259" key="2">
    <source>
        <dbReference type="SMART" id="SM00507"/>
    </source>
</evidence>
<proteinExistence type="predicted"/>
<sequence>MFDASLLEPEALGGADDGLVVAAIGEWARVEAAASARGLAAIAELVARRVEGGSPECGQWSCDNWDSMAAEVAAAQGISHGMASSRMYLAVALRDRLPRVGALFLDGKISARLAATIVWHTDLIKDSEALQLVDKTLADDAVRFGPMSVNKTAQAIEAIVDQYDPGALRRTRAHARSRDVVIDSADEKSGTAPFWGRLYATDAAVLDRRLMQMAHQVCDGDPRTIAQRRADALGALAANADRLACACGNADCPAAAEPTDQTAAVVVHVVADASAVSSLPDPHLSGEPKHRPITRQTPLHEALAPDPEPEPPGGRAAKAPPALITSGGVVPTSLLAELIRGGAKLQPVRHPGDAAPESGYRPSAALERFVRCRDLTCRFPNCDRPAEFCDVDHTVPYPLGPTHPSNLKTLCRKHHLLKTFWSGPDGWRDEQLPNGTVTWTSPSGHQYTTYPGSRLLFPSLCVPTGELPAAPRPNQCHSGRGVMMPVRRRTREQDRARRIDAERVLNDAHVEERNQPPPF</sequence>
<dbReference type="SMART" id="SM00507">
    <property type="entry name" value="HNHc"/>
    <property type="match status" value="1"/>
</dbReference>
<reference evidence="4" key="1">
    <citation type="submission" date="2016-06" db="EMBL/GenBank/DDBJ databases">
        <authorList>
            <person name="Sutton G."/>
            <person name="Brinkac L."/>
            <person name="Sanka R."/>
            <person name="Adams M."/>
            <person name="Lau E."/>
            <person name="Sam S."/>
            <person name="Sreng N."/>
            <person name="Him V."/>
            <person name="Kerleguer A."/>
            <person name="Cheng S."/>
        </authorList>
    </citation>
    <scope>NUCLEOTIDE SEQUENCE [LARGE SCALE GENOMIC DNA]</scope>
    <source>
        <strain evidence="4">E861</strain>
    </source>
</reference>
<evidence type="ECO:0000256" key="1">
    <source>
        <dbReference type="SAM" id="MobiDB-lite"/>
    </source>
</evidence>
<accession>A0A1A2ZMU1</accession>
<protein>
    <recommendedName>
        <fullName evidence="2">HNH nuclease domain-containing protein</fullName>
    </recommendedName>
</protein>
<comment type="caution">
    <text evidence="3">The sequence shown here is derived from an EMBL/GenBank/DDBJ whole genome shotgun (WGS) entry which is preliminary data.</text>
</comment>
<dbReference type="InterPro" id="IPR003615">
    <property type="entry name" value="HNH_nuc"/>
</dbReference>
<gene>
    <name evidence="3" type="ORF">A5707_14130</name>
</gene>
<dbReference type="RefSeq" id="WP_065013191.1">
    <property type="nucleotide sequence ID" value="NZ_LZKJ01000045.1"/>
</dbReference>
<dbReference type="AlphaFoldDB" id="A0A1A2ZMU1"/>
<name>A0A1A2ZMU1_9MYCO</name>